<organism evidence="3 4">
    <name type="scientific">Nonomuraea insulae</name>
    <dbReference type="NCBI Taxonomy" id="1616787"/>
    <lineage>
        <taxon>Bacteria</taxon>
        <taxon>Bacillati</taxon>
        <taxon>Actinomycetota</taxon>
        <taxon>Actinomycetes</taxon>
        <taxon>Streptosporangiales</taxon>
        <taxon>Streptosporangiaceae</taxon>
        <taxon>Nonomuraea</taxon>
    </lineage>
</organism>
<dbReference type="SUPFAM" id="SSF56349">
    <property type="entry name" value="DNA breaking-rejoining enzymes"/>
    <property type="match status" value="1"/>
</dbReference>
<evidence type="ECO:0000256" key="2">
    <source>
        <dbReference type="SAM" id="MobiDB-lite"/>
    </source>
</evidence>
<dbReference type="Gene3D" id="1.10.443.10">
    <property type="entry name" value="Intergrase catalytic core"/>
    <property type="match status" value="1"/>
</dbReference>
<keyword evidence="4" id="KW-1185">Reference proteome</keyword>
<evidence type="ECO:0000313" key="3">
    <source>
        <dbReference type="EMBL" id="MFC5823641.1"/>
    </source>
</evidence>
<dbReference type="InterPro" id="IPR013762">
    <property type="entry name" value="Integrase-like_cat_sf"/>
</dbReference>
<feature type="region of interest" description="Disordered" evidence="2">
    <location>
        <begin position="203"/>
        <end position="239"/>
    </location>
</feature>
<gene>
    <name evidence="3" type="ORF">ACFPZ3_07245</name>
</gene>
<dbReference type="EMBL" id="JBHSPA010000010">
    <property type="protein sequence ID" value="MFC5823641.1"/>
    <property type="molecule type" value="Genomic_DNA"/>
</dbReference>
<evidence type="ECO:0008006" key="5">
    <source>
        <dbReference type="Google" id="ProtNLM"/>
    </source>
</evidence>
<accession>A0ABW1CFV9</accession>
<keyword evidence="1" id="KW-0233">DNA recombination</keyword>
<reference evidence="4" key="1">
    <citation type="journal article" date="2019" name="Int. J. Syst. Evol. Microbiol.">
        <title>The Global Catalogue of Microorganisms (GCM) 10K type strain sequencing project: providing services to taxonomists for standard genome sequencing and annotation.</title>
        <authorList>
            <consortium name="The Broad Institute Genomics Platform"/>
            <consortium name="The Broad Institute Genome Sequencing Center for Infectious Disease"/>
            <person name="Wu L."/>
            <person name="Ma J."/>
        </authorList>
    </citation>
    <scope>NUCLEOTIDE SEQUENCE [LARGE SCALE GENOMIC DNA]</scope>
    <source>
        <strain evidence="4">CCUG 53903</strain>
    </source>
</reference>
<evidence type="ECO:0000256" key="1">
    <source>
        <dbReference type="ARBA" id="ARBA00023172"/>
    </source>
</evidence>
<dbReference type="InterPro" id="IPR011010">
    <property type="entry name" value="DNA_brk_join_enz"/>
</dbReference>
<proteinExistence type="predicted"/>
<sequence length="280" mass="30113">MRPDDAAAGIANTGPRATALSVPQLRELVAACALPGAPGRPPRSPAAAARDALVLVLGWAMMARRGELCALNLADVAEVTCGLEVLVRRSKNDQSATGHFVALPHGRDPRTCPVLAWRAWTGLLAEQEITTGAVFRRFHRSGRIGDRLSEQSLYNIVTDAAERAGRGGHPAARSARRWRDWGLPGRCGRAADRVAWAMARRVPDGAGLPPRHRPVGPQPDARQRSVAGPVGSQRSWHRSGTCARSVRQPFCERVSLSTGLILSCMGRSWDTKIQSLILPG</sequence>
<comment type="caution">
    <text evidence="3">The sequence shown here is derived from an EMBL/GenBank/DDBJ whole genome shotgun (WGS) entry which is preliminary data.</text>
</comment>
<name>A0ABW1CFV9_9ACTN</name>
<dbReference type="Proteomes" id="UP001596058">
    <property type="component" value="Unassembled WGS sequence"/>
</dbReference>
<protein>
    <recommendedName>
        <fullName evidence="5">Phage integrase family protein</fullName>
    </recommendedName>
</protein>
<evidence type="ECO:0000313" key="4">
    <source>
        <dbReference type="Proteomes" id="UP001596058"/>
    </source>
</evidence>